<dbReference type="EMBL" id="UZAK01040228">
    <property type="protein sequence ID" value="VDP64269.1"/>
    <property type="molecule type" value="Genomic_DNA"/>
</dbReference>
<evidence type="ECO:0000313" key="1">
    <source>
        <dbReference type="EMBL" id="VDP64269.1"/>
    </source>
</evidence>
<protein>
    <submittedName>
        <fullName evidence="1 3">Uncharacterized protein</fullName>
    </submittedName>
</protein>
<keyword evidence="2" id="KW-1185">Reference proteome</keyword>
<dbReference type="WBParaSite" id="SCUD_0001779901-mRNA-1">
    <property type="protein sequence ID" value="SCUD_0001779901-mRNA-1"/>
    <property type="gene ID" value="SCUD_0001779901"/>
</dbReference>
<organism evidence="3">
    <name type="scientific">Schistosoma curassoni</name>
    <dbReference type="NCBI Taxonomy" id="6186"/>
    <lineage>
        <taxon>Eukaryota</taxon>
        <taxon>Metazoa</taxon>
        <taxon>Spiralia</taxon>
        <taxon>Lophotrochozoa</taxon>
        <taxon>Platyhelminthes</taxon>
        <taxon>Trematoda</taxon>
        <taxon>Digenea</taxon>
        <taxon>Strigeidida</taxon>
        <taxon>Schistosomatoidea</taxon>
        <taxon>Schistosomatidae</taxon>
        <taxon>Schistosoma</taxon>
    </lineage>
</organism>
<dbReference type="AlphaFoldDB" id="A0A183KRW0"/>
<name>A0A183KRW0_9TREM</name>
<proteinExistence type="predicted"/>
<dbReference type="Proteomes" id="UP000279833">
    <property type="component" value="Unassembled WGS sequence"/>
</dbReference>
<sequence>MRPITLDFIVMPRSCSPSVLSIYRNFPDWREETIPLVANKASAIVVLPVIKKPK</sequence>
<accession>A0A183KRW0</accession>
<reference evidence="1 2" key="2">
    <citation type="submission" date="2018-11" db="EMBL/GenBank/DDBJ databases">
        <authorList>
            <consortium name="Pathogen Informatics"/>
        </authorList>
    </citation>
    <scope>NUCLEOTIDE SEQUENCE [LARGE SCALE GENOMIC DNA]</scope>
    <source>
        <strain evidence="1">Dakar</strain>
        <strain evidence="2">Dakar, Senegal</strain>
    </source>
</reference>
<reference evidence="3" key="1">
    <citation type="submission" date="2016-06" db="UniProtKB">
        <authorList>
            <consortium name="WormBaseParasite"/>
        </authorList>
    </citation>
    <scope>IDENTIFICATION</scope>
</reference>
<evidence type="ECO:0000313" key="3">
    <source>
        <dbReference type="WBParaSite" id="SCUD_0001779901-mRNA-1"/>
    </source>
</evidence>
<evidence type="ECO:0000313" key="2">
    <source>
        <dbReference type="Proteomes" id="UP000279833"/>
    </source>
</evidence>
<gene>
    <name evidence="1" type="ORF">SCUD_LOCUS17796</name>
</gene>